<reference evidence="1 2" key="1">
    <citation type="submission" date="2019-07" db="EMBL/GenBank/DDBJ databases">
        <title>Complete Genome Sequence of Leptotrichia goodfellowii Strain JCM 16774.</title>
        <authorList>
            <person name="Watanabe S."/>
            <person name="Cui L."/>
        </authorList>
    </citation>
    <scope>NUCLEOTIDE SEQUENCE [LARGE SCALE GENOMIC DNA]</scope>
    <source>
        <strain evidence="1 2">JCM16774</strain>
    </source>
</reference>
<gene>
    <name evidence="1" type="ORF">JCM16774_1274</name>
</gene>
<dbReference type="Gene3D" id="3.40.630.30">
    <property type="match status" value="1"/>
</dbReference>
<evidence type="ECO:0008006" key="3">
    <source>
        <dbReference type="Google" id="ProtNLM"/>
    </source>
</evidence>
<protein>
    <recommendedName>
        <fullName evidence="3">Phage protein</fullName>
    </recommendedName>
</protein>
<dbReference type="EMBL" id="AP019822">
    <property type="protein sequence ID" value="BBM36342.1"/>
    <property type="molecule type" value="Genomic_DNA"/>
</dbReference>
<dbReference type="KEGG" id="lgo:JCM16774_1274"/>
<name>A0A510JAN2_9FUSO</name>
<dbReference type="AlphaFoldDB" id="A0A510JAN2"/>
<accession>A0A510JAN2</accession>
<dbReference type="RefSeq" id="WP_026737672.1">
    <property type="nucleotide sequence ID" value="NZ_AP019822.1"/>
</dbReference>
<sequence length="198" mass="23170">MYIENVKIISLQDLLEELKDKELVIDILKKFRSKYNKDVEDFLHTKAIEFENSGLSSTHLVFDENFILLGFFSLANKPLLVSEKNYKLLTKNQRKKLCQNGKKLLSDGYIVNSYLLGQLGKNYSEEINENNQISGMQLLTLAYDTLMEAKKIINVRYVWLECEDKEKLLSFYKTFGFEEIENFTSVNNLKVLIMKLKK</sequence>
<dbReference type="OrthoDB" id="1695776at2"/>
<organism evidence="1 2">
    <name type="scientific">Pseudoleptotrichia goodfellowii</name>
    <dbReference type="NCBI Taxonomy" id="157692"/>
    <lineage>
        <taxon>Bacteria</taxon>
        <taxon>Fusobacteriati</taxon>
        <taxon>Fusobacteriota</taxon>
        <taxon>Fusobacteriia</taxon>
        <taxon>Fusobacteriales</taxon>
        <taxon>Leptotrichiaceae</taxon>
        <taxon>Pseudoleptotrichia</taxon>
    </lineage>
</organism>
<evidence type="ECO:0000313" key="1">
    <source>
        <dbReference type="EMBL" id="BBM36342.1"/>
    </source>
</evidence>
<proteinExistence type="predicted"/>
<dbReference type="STRING" id="714315.GCA_000516535_01283"/>
<evidence type="ECO:0000313" key="2">
    <source>
        <dbReference type="Proteomes" id="UP000321606"/>
    </source>
</evidence>
<dbReference type="Proteomes" id="UP000321606">
    <property type="component" value="Chromosome"/>
</dbReference>